<evidence type="ECO:0000313" key="2">
    <source>
        <dbReference type="EMBL" id="SZX73792.1"/>
    </source>
</evidence>
<keyword evidence="3" id="KW-1185">Reference proteome</keyword>
<organism evidence="2 3">
    <name type="scientific">Tetradesmus obliquus</name>
    <name type="common">Green alga</name>
    <name type="synonym">Acutodesmus obliquus</name>
    <dbReference type="NCBI Taxonomy" id="3088"/>
    <lineage>
        <taxon>Eukaryota</taxon>
        <taxon>Viridiplantae</taxon>
        <taxon>Chlorophyta</taxon>
        <taxon>core chlorophytes</taxon>
        <taxon>Chlorophyceae</taxon>
        <taxon>CS clade</taxon>
        <taxon>Sphaeropleales</taxon>
        <taxon>Scenedesmaceae</taxon>
        <taxon>Tetradesmus</taxon>
    </lineage>
</organism>
<gene>
    <name evidence="2" type="ORF">BQ4739_LOCUS14045</name>
</gene>
<dbReference type="AlphaFoldDB" id="A0A383W9E3"/>
<reference evidence="2 3" key="1">
    <citation type="submission" date="2016-10" db="EMBL/GenBank/DDBJ databases">
        <authorList>
            <person name="Cai Z."/>
        </authorList>
    </citation>
    <scope>NUCLEOTIDE SEQUENCE [LARGE SCALE GENOMIC DNA]</scope>
</reference>
<name>A0A383W9E3_TETOB</name>
<protein>
    <submittedName>
        <fullName evidence="2">Uncharacterized protein</fullName>
    </submittedName>
</protein>
<feature type="compositionally biased region" description="Low complexity" evidence="1">
    <location>
        <begin position="21"/>
        <end position="33"/>
    </location>
</feature>
<dbReference type="EMBL" id="FNXT01001197">
    <property type="protein sequence ID" value="SZX73792.1"/>
    <property type="molecule type" value="Genomic_DNA"/>
</dbReference>
<evidence type="ECO:0000313" key="3">
    <source>
        <dbReference type="Proteomes" id="UP000256970"/>
    </source>
</evidence>
<feature type="region of interest" description="Disordered" evidence="1">
    <location>
        <begin position="69"/>
        <end position="93"/>
    </location>
</feature>
<proteinExistence type="predicted"/>
<feature type="region of interest" description="Disordered" evidence="1">
    <location>
        <begin position="1"/>
        <end position="51"/>
    </location>
</feature>
<feature type="compositionally biased region" description="Basic and acidic residues" evidence="1">
    <location>
        <begin position="69"/>
        <end position="82"/>
    </location>
</feature>
<accession>A0A383W9E3</accession>
<dbReference type="Proteomes" id="UP000256970">
    <property type="component" value="Unassembled WGS sequence"/>
</dbReference>
<evidence type="ECO:0000256" key="1">
    <source>
        <dbReference type="SAM" id="MobiDB-lite"/>
    </source>
</evidence>
<sequence length="144" mass="16014">MAKKKGKSNGSSDTAERSDAVEVQTVEEPTTTTDKSEPQQLQDTPVEDMDVDDLRAELSLARAEIARLKSELGSKGQERDTPLKGSKPADVQELQEKLQRLRKEQQEADAARDKAWKQLKAVVQEISSLANPDYLQSLQVKAHE</sequence>